<dbReference type="InterPro" id="IPR002816">
    <property type="entry name" value="TraB/PrgY/GumN_fam"/>
</dbReference>
<dbReference type="PANTHER" id="PTHR40590">
    <property type="entry name" value="CYTOPLASMIC PROTEIN-RELATED"/>
    <property type="match status" value="1"/>
</dbReference>
<dbReference type="CDD" id="cd14789">
    <property type="entry name" value="Tiki"/>
    <property type="match status" value="1"/>
</dbReference>
<protein>
    <submittedName>
        <fullName evidence="3">TraB/GumN family protein</fullName>
    </submittedName>
</protein>
<dbReference type="PANTHER" id="PTHR40590:SF1">
    <property type="entry name" value="CYTOPLASMIC PROTEIN"/>
    <property type="match status" value="1"/>
</dbReference>
<feature type="compositionally biased region" description="Acidic residues" evidence="1">
    <location>
        <begin position="31"/>
        <end position="53"/>
    </location>
</feature>
<dbReference type="PROSITE" id="PS51257">
    <property type="entry name" value="PROKAR_LIPOPROTEIN"/>
    <property type="match status" value="1"/>
</dbReference>
<dbReference type="OrthoDB" id="357294at2"/>
<feature type="compositionally biased region" description="Basic and acidic residues" evidence="1">
    <location>
        <begin position="54"/>
        <end position="63"/>
    </location>
</feature>
<accession>A0A4Y8IEG6</accession>
<evidence type="ECO:0000256" key="2">
    <source>
        <dbReference type="SAM" id="SignalP"/>
    </source>
</evidence>
<keyword evidence="4" id="KW-1185">Reference proteome</keyword>
<gene>
    <name evidence="3" type="ORF">E3U55_13435</name>
</gene>
<evidence type="ECO:0000313" key="4">
    <source>
        <dbReference type="Proteomes" id="UP000297975"/>
    </source>
</evidence>
<organism evidence="3 4">
    <name type="scientific">Filobacillus milosensis</name>
    <dbReference type="NCBI Taxonomy" id="94137"/>
    <lineage>
        <taxon>Bacteria</taxon>
        <taxon>Bacillati</taxon>
        <taxon>Bacillota</taxon>
        <taxon>Bacilli</taxon>
        <taxon>Bacillales</taxon>
        <taxon>Bacillaceae</taxon>
        <taxon>Filobacillus</taxon>
    </lineage>
</organism>
<dbReference type="EMBL" id="SOPW01000016">
    <property type="protein sequence ID" value="TFB14626.1"/>
    <property type="molecule type" value="Genomic_DNA"/>
</dbReference>
<evidence type="ECO:0000313" key="3">
    <source>
        <dbReference type="EMBL" id="TFB14626.1"/>
    </source>
</evidence>
<proteinExistence type="predicted"/>
<comment type="caution">
    <text evidence="3">The sequence shown here is derived from an EMBL/GenBank/DDBJ whole genome shotgun (WGS) entry which is preliminary data.</text>
</comment>
<keyword evidence="2" id="KW-0732">Signal</keyword>
<dbReference type="Proteomes" id="UP000297975">
    <property type="component" value="Unassembled WGS sequence"/>
</dbReference>
<dbReference type="AlphaFoldDB" id="A0A4Y8IEG6"/>
<sequence length="336" mass="38490">MKNYLKVIAILFLSLWLIACNADEQPKETDESQETNTEEQEEVENESTEEENSEDKTVGREDGPGGFLWKVENEGVTVYLQGTIHVGPKSLYPLHTEIEQAYQKADVVVPEVDMNNIDLGKANQLYKELGTYQDGTKLKDHVSDELYQEVSTTIEGFGMQMKKFETYKPWFISNLIQQLKAQELGYTFGVDQYFLNKADMDGKEVVALETMEQQLNLLATAASEDYQIEMLKEMLAVSGQYKEEINEMLDIYREGDKEALLDMLVEDSEEEHPNAEAYLKALNDDRNYNMADQIMKFLESGDEKTYFVIVGSLHLIQEPHIGSILKENGYDVERVH</sequence>
<dbReference type="InterPro" id="IPR047111">
    <property type="entry name" value="YbaP-like"/>
</dbReference>
<feature type="signal peptide" evidence="2">
    <location>
        <begin position="1"/>
        <end position="22"/>
    </location>
</feature>
<feature type="chain" id="PRO_5038412981" evidence="2">
    <location>
        <begin position="23"/>
        <end position="336"/>
    </location>
</feature>
<feature type="region of interest" description="Disordered" evidence="1">
    <location>
        <begin position="26"/>
        <end position="66"/>
    </location>
</feature>
<dbReference type="RefSeq" id="WP_134340991.1">
    <property type="nucleotide sequence ID" value="NZ_SOPW01000016.1"/>
</dbReference>
<dbReference type="Pfam" id="PF01963">
    <property type="entry name" value="TraB_PrgY_gumN"/>
    <property type="match status" value="1"/>
</dbReference>
<evidence type="ECO:0000256" key="1">
    <source>
        <dbReference type="SAM" id="MobiDB-lite"/>
    </source>
</evidence>
<name>A0A4Y8IEG6_9BACI</name>
<reference evidence="3 4" key="1">
    <citation type="submission" date="2019-03" db="EMBL/GenBank/DDBJ databases">
        <authorList>
            <person name="He R.-H."/>
        </authorList>
    </citation>
    <scope>NUCLEOTIDE SEQUENCE [LARGE SCALE GENOMIC DNA]</scope>
    <source>
        <strain evidence="4">SH 714</strain>
    </source>
</reference>